<dbReference type="SMART" id="SM00267">
    <property type="entry name" value="GGDEF"/>
    <property type="match status" value="1"/>
</dbReference>
<dbReference type="InterPro" id="IPR029787">
    <property type="entry name" value="Nucleotide_cyclase"/>
</dbReference>
<keyword evidence="1" id="KW-0472">Membrane</keyword>
<evidence type="ECO:0000256" key="1">
    <source>
        <dbReference type="SAM" id="Phobius"/>
    </source>
</evidence>
<keyword evidence="4" id="KW-1185">Reference proteome</keyword>
<gene>
    <name evidence="3" type="ORF">P0M35_02635</name>
</gene>
<dbReference type="SUPFAM" id="SSF55781">
    <property type="entry name" value="GAF domain-like"/>
    <property type="match status" value="2"/>
</dbReference>
<dbReference type="InterPro" id="IPR000160">
    <property type="entry name" value="GGDEF_dom"/>
</dbReference>
<accession>A0AAE3NYM5</accession>
<dbReference type="RefSeq" id="WP_321534795.1">
    <property type="nucleotide sequence ID" value="NZ_JARGDL010000002.1"/>
</dbReference>
<dbReference type="Pfam" id="PF13185">
    <property type="entry name" value="GAF_2"/>
    <property type="match status" value="2"/>
</dbReference>
<feature type="domain" description="GGDEF" evidence="2">
    <location>
        <begin position="491"/>
        <end position="622"/>
    </location>
</feature>
<dbReference type="InterPro" id="IPR029016">
    <property type="entry name" value="GAF-like_dom_sf"/>
</dbReference>
<dbReference type="Proteomes" id="UP001221302">
    <property type="component" value="Unassembled WGS sequence"/>
</dbReference>
<comment type="caution">
    <text evidence="3">The sequence shown here is derived from an EMBL/GenBank/DDBJ whole genome shotgun (WGS) entry which is preliminary data.</text>
</comment>
<feature type="transmembrane region" description="Helical" evidence="1">
    <location>
        <begin position="12"/>
        <end position="27"/>
    </location>
</feature>
<proteinExistence type="predicted"/>
<dbReference type="Gene3D" id="3.30.70.270">
    <property type="match status" value="1"/>
</dbReference>
<evidence type="ECO:0000313" key="4">
    <source>
        <dbReference type="Proteomes" id="UP001221302"/>
    </source>
</evidence>
<dbReference type="AlphaFoldDB" id="A0AAE3NYM5"/>
<sequence>MGLDGKNKKRLLIFALVPILLIVPFLTDDVILRVISAIILIIYAGFIIFLRDTNKADLVSLENEIKYDEPTILRQNKIEPDFGEEIKIIGNKEIEILTAEDLRSTINQRGKDLLKPADLKQNYESIVNEELPADVSQDEQFGFVLEKILSVVKDAYMAHTAAFFWYNQKRKRITLERFVSSSSQITKQKYDLDDDIIGKIILNEEPEILSDIALNAESDIIKYYNQPQGIKSFVGVPFYYEKTLMGVLMLDSKVPDAFGIEQVYSLGKIVRVISVVINLFEKKFAETQAEQRLKTLIDIFSFDKKFADDIELISSIETAVKGLIDWDVFTFIIYNDKEKKFITSKIINNTSLKYIGNGLEIDLNNTLVGKSITSAKPIKIDDTSQENILPRFSKSEQISFDGSFLAVPLSYEKKIHGVLCFESLKKSVYSNNDVMFIVNATKIFAFILHSYSVVNLLKDIIVHDVQTNALTYDAFIERVNIELFKSNELRLQGALALIKIDDLLEQESLFEENPFPKIINSVAATIKEEMTPLNIFGRINEKIFAVYFFNTSPKDVYVWAEKLRIKIARKTIPVSSKQSTFTVSIGVASTTGKEDANDVIKNAELALNKALEIGGNKVIKSS</sequence>
<dbReference type="SUPFAM" id="SSF55073">
    <property type="entry name" value="Nucleotide cyclase"/>
    <property type="match status" value="1"/>
</dbReference>
<keyword evidence="1" id="KW-0812">Transmembrane</keyword>
<reference evidence="3" key="1">
    <citation type="submission" date="2023-03" db="EMBL/GenBank/DDBJ databases">
        <title>Stygiobacter electus gen. nov., sp. nov., facultatively anaerobic thermotolerant bacterium of the class Ignavibacteria from a well of Yessentuki mineral water deposit.</title>
        <authorList>
            <person name="Podosokorskaya O.A."/>
            <person name="Elcheninov A.G."/>
            <person name="Petrova N.F."/>
            <person name="Zavarzina D.G."/>
            <person name="Kublanov I.V."/>
            <person name="Merkel A.Y."/>
        </authorList>
    </citation>
    <scope>NUCLEOTIDE SEQUENCE</scope>
    <source>
        <strain evidence="3">09-Me</strain>
    </source>
</reference>
<evidence type="ECO:0000259" key="2">
    <source>
        <dbReference type="PROSITE" id="PS50887"/>
    </source>
</evidence>
<organism evidence="3 4">
    <name type="scientific">Stygiobacter electus</name>
    <dbReference type="NCBI Taxonomy" id="3032292"/>
    <lineage>
        <taxon>Bacteria</taxon>
        <taxon>Pseudomonadati</taxon>
        <taxon>Ignavibacteriota</taxon>
        <taxon>Ignavibacteria</taxon>
        <taxon>Ignavibacteriales</taxon>
        <taxon>Melioribacteraceae</taxon>
        <taxon>Stygiobacter</taxon>
    </lineage>
</organism>
<name>A0AAE3NYM5_9BACT</name>
<dbReference type="EMBL" id="JARGDL010000002">
    <property type="protein sequence ID" value="MDF1611030.1"/>
    <property type="molecule type" value="Genomic_DNA"/>
</dbReference>
<dbReference type="Pfam" id="PF00990">
    <property type="entry name" value="GGDEF"/>
    <property type="match status" value="1"/>
</dbReference>
<evidence type="ECO:0000313" key="3">
    <source>
        <dbReference type="EMBL" id="MDF1611030.1"/>
    </source>
</evidence>
<dbReference type="InterPro" id="IPR043128">
    <property type="entry name" value="Rev_trsase/Diguanyl_cyclase"/>
</dbReference>
<keyword evidence="1" id="KW-1133">Transmembrane helix</keyword>
<feature type="transmembrane region" description="Helical" evidence="1">
    <location>
        <begin position="33"/>
        <end position="50"/>
    </location>
</feature>
<dbReference type="PROSITE" id="PS50887">
    <property type="entry name" value="GGDEF"/>
    <property type="match status" value="1"/>
</dbReference>
<protein>
    <submittedName>
        <fullName evidence="3">GAF domain-containing protein</fullName>
    </submittedName>
</protein>
<dbReference type="InterPro" id="IPR003018">
    <property type="entry name" value="GAF"/>
</dbReference>
<dbReference type="Gene3D" id="3.30.450.40">
    <property type="match status" value="2"/>
</dbReference>